<dbReference type="AlphaFoldDB" id="A0A851GFK1"/>
<evidence type="ECO:0000313" key="2">
    <source>
        <dbReference type="EMBL" id="NWK56186.1"/>
    </source>
</evidence>
<gene>
    <name evidence="2" type="ORF">HW115_11240</name>
</gene>
<name>A0A851GFK1_9BACT</name>
<sequence>MKILLILVAFTAIYSCRKAPAPIPSPALASVYLTLPEFPVAAHAPDITKQQSEFIEAQLTTKGWSIHGNPASTDEMLLEDQIKKQKDLIHTHGYHAHLLIEAPSDSPFGQIRNIIRSAARAGVSTVLFCCKATKHAPNQIRSSLRLDLPCACHFSNSNTSAPTLIKIDNSELIQIKTTSREQSIHQETHSRDLPELRLIMKQYIKENHQKGNQANTQILATKHTPYQRVIDVLDLLHHLDIQHIDFVDYFDETPEPIQNAQPKRRLPPPLPRPPQ</sequence>
<reference evidence="2 3" key="1">
    <citation type="submission" date="2020-07" db="EMBL/GenBank/DDBJ databases">
        <title>Roseicoccus Jingziensis gen. nov., sp. nov., isolated from coastal seawater.</title>
        <authorList>
            <person name="Feng X."/>
        </authorList>
    </citation>
    <scope>NUCLEOTIDE SEQUENCE [LARGE SCALE GENOMIC DNA]</scope>
    <source>
        <strain evidence="2 3">N1E253</strain>
    </source>
</reference>
<evidence type="ECO:0000256" key="1">
    <source>
        <dbReference type="SAM" id="MobiDB-lite"/>
    </source>
</evidence>
<comment type="caution">
    <text evidence="2">The sequence shown here is derived from an EMBL/GenBank/DDBJ whole genome shotgun (WGS) entry which is preliminary data.</text>
</comment>
<accession>A0A851GFK1</accession>
<dbReference type="RefSeq" id="WP_178932923.1">
    <property type="nucleotide sequence ID" value="NZ_JACBAZ010000004.1"/>
</dbReference>
<proteinExistence type="predicted"/>
<dbReference type="Proteomes" id="UP000557872">
    <property type="component" value="Unassembled WGS sequence"/>
</dbReference>
<dbReference type="PROSITE" id="PS51257">
    <property type="entry name" value="PROKAR_LIPOPROTEIN"/>
    <property type="match status" value="1"/>
</dbReference>
<keyword evidence="3" id="KW-1185">Reference proteome</keyword>
<organism evidence="2 3">
    <name type="scientific">Oceaniferula marina</name>
    <dbReference type="NCBI Taxonomy" id="2748318"/>
    <lineage>
        <taxon>Bacteria</taxon>
        <taxon>Pseudomonadati</taxon>
        <taxon>Verrucomicrobiota</taxon>
        <taxon>Verrucomicrobiia</taxon>
        <taxon>Verrucomicrobiales</taxon>
        <taxon>Verrucomicrobiaceae</taxon>
        <taxon>Oceaniferula</taxon>
    </lineage>
</organism>
<protein>
    <submittedName>
        <fullName evidence="2">Uncharacterized protein</fullName>
    </submittedName>
</protein>
<feature type="region of interest" description="Disordered" evidence="1">
    <location>
        <begin position="254"/>
        <end position="275"/>
    </location>
</feature>
<evidence type="ECO:0000313" key="3">
    <source>
        <dbReference type="Proteomes" id="UP000557872"/>
    </source>
</evidence>
<dbReference type="EMBL" id="JACBAZ010000004">
    <property type="protein sequence ID" value="NWK56186.1"/>
    <property type="molecule type" value="Genomic_DNA"/>
</dbReference>